<dbReference type="SMART" id="SM00343">
    <property type="entry name" value="ZnF_C2HC"/>
    <property type="match status" value="1"/>
</dbReference>
<feature type="compositionally biased region" description="Acidic residues" evidence="2">
    <location>
        <begin position="448"/>
        <end position="463"/>
    </location>
</feature>
<feature type="domain" description="CCHC-type" evidence="3">
    <location>
        <begin position="523"/>
        <end position="537"/>
    </location>
</feature>
<evidence type="ECO:0000313" key="5">
    <source>
        <dbReference type="EMBL" id="CAE7682647.1"/>
    </source>
</evidence>
<sequence length="2411" mass="271991">MRSWSGQEREAQGASWEWSWSSWSGNDWGQDPWSSYLDVHRPNWRHFEAPRAAPRGYSNWSERSERSEESVSSNGPEDDEVPFPRLLSRRENSPEPKPKTMVWTRAQRGGLASGTIRQEERRPLQVDPPQDRRPAQDDGDNTRLRELAGGCQGQVMPTVTAIPSEGGEGKNERKASEGQGGGSYLKLHSSFPPEFRARPGESWKDYWRAVEFWLASEGTNLPPAVRSSRLMQQQKERAAKIVAHLTVEDVACEDGVMIIKREMEKSPIIRLLEHKEVDRRRQKFMKLARHPGESLESFINRASIYRHENDQSQSYKVGSKFYLGHLLDAAKLTRKDEALIKTAAGGLNDEGKVVNAMLELADQLEGAPGVSIGRGEPDLPDDDEFLVQKNRRGGDREERHAPRSFRPFKRLASRDKKSGKYKKWRQVFHAILEDDTDDSEEARSSPSEADDDDKGHNDEEDESSSSKSEVDPEGSTPAEIFAQEYKAKRRVNELKQMRQFFQKGSNQDKTRAWVKEQQKKEPCFLCNKLGHWSQECPLRKRGNGRASHSVNVTAGPYSEDPGQWSLLEAMAGYMSGEPSAGSSAMHGCFATNLVDSTLKDHEVVWSMRELHSSLILDLGCMKSVAGTKWVNQHIQRLKSEGRWMKAVKATVLGVQVILRLSVVKNYGLFQTFGGHYALSIAEFTDSMPPVHDPPVPLQLEAIKGLNVLLVLDREIPSAMVLTSKDRAPRPAEASRVSRHAMNSGDTDDDQFSQALSGGWDKVETPTPTESPRLRRPRSAMRKPKFRDRVARSKSGDKARSKSAESNRVRTKADRGINRKTMKPSGARMSSSPAPKTPSSIDGKDKRTKAMLEAQAEELEGLLRGYMHPKSIATPGSKATKAYWVQRVADLHEEWMNCSCNRDYHMEAADKQSGSGEEDSEESLQIMDEVEVVEEKPRKKKESPSRATSSTTRSAKPGPTSKGKTPMKLHALTDHEAPFPSLPFPSLSNKFSDDLVINLMLSLQGQLFAFKWKMFVWMVRIREAVRREFGSAAKWKRNPRWMMLLLGRQLGAMWGHLGAATIRDGRKPSRGLEQKLKCGVSRGARNVGLLTLVAACNVEWVVMEIFPTSAPLHRVEGPGQWKGLGPLWDKPGPPNAKQCAHILEQVRRAKPDVVMIGPPAGPWSPWWQGSAKETMQQKVKYWPMWRLIWDVWQHQSEHHRLVLLQMPGKMKPPDPDEMRRLHFEYYRDGKHGHDPGLYAQDGARDGANIVRENIKKLKEKLRTPMAARSAGSDGYDCMSQECSSDVAWEAVPVEVEQSPEGLLRHRLGEATGSQFDYIYFEGASGSLSRDLRSTLAKLHVALGHVSAEKLKRMLHLHGAKDHILRAVTDMRCQVCQSVTAPRPCPRAAYDKPQRFNERVVTDVFFIWDANKTKYAVVHAVDAFSLYQVATLMPTAKSDLVAHFLKNYWVGIFGPPEVLMSDAGTEYAADTEALMRAYDVFHEMVPPSAKWRMGLAERHGAILKLLVMKTMYAVTAKGYSETKECVVAATAARNRQARVSGFSPTQIVLGKDVAIPSSLHFKCVLNQDLSFDEARHRNEQIRQAAAQAFIWMDGHETLRKALNAKSRSPKMEMLYEGATVYFYDPPDSRKGLPRRLRDQIAWMGPAVVAAIERRDGSIRRVWVRYRNKLKGLPLEFIRLTALEEVEASKICQDALREVERELEGGRPNIEEIEPAPENDGEQLEPREMSDDEEPDSADDPPPEGLYDRVSALGDVPAQLHRDKRFDAPGGSMSRVFEFKKMVLLEPQIPFLLLRQKFQLEFKKVVLQPQIPFLLLLRLEFRWKSLSPEWQQAFVDPLKKAIDVYIDNGALDSVPLGKPIDPQKILPSRFVLTNESDLGGLEHATLKARWVLAGHLDKEAGQYATEAPTASLVAHNVVCFVSTQMGWPMKYADISAAFLQGEKLQAERVVYIKLPKGYPEAISEHLLARLGAQKGGSIRSDLVRLMKGGFGLAESPRLWYLRLRRGLLEIGLKELKLSPGTFVLHVKGALRGILSIHVDDLRMAFHPEFQYVLDRLRETFKFGEWQCATQQTVKFCGRWERQCQETFKIVVTMDGYTHKLKEAPVRDGKDRSPLTDVEKKWVASVGGQLNWMARQGRADLAYGISRVQQMAGARDPDTIKLLNQLVKKAREPYEMVFQKLPGGMEGLVFLAVSDASHGSMPKGRSQGGMMVLVANQEILEGPSEVTCLLYHSAVLKRVVRSSLAAEISQAAETLDQCEYVRAMMAEVWDANFTLQQWRWSASRWPEVLVLDSKTGYDILNSINNGEDKRLAIDIAILKEALYEPDSNRWIRWVPGLTMPADGLTKEYGNPVRDQVMKGGPWSLKDSPEAQKLREEAGHRKRQCKERLREREQAFELKRQNGNGAANDDQRLQRG</sequence>
<gene>
    <name evidence="5" type="primary">RE2</name>
    <name evidence="5" type="ORF">SNEC2469_LOCUS19638</name>
</gene>
<dbReference type="PROSITE" id="PS50158">
    <property type="entry name" value="ZF_CCHC"/>
    <property type="match status" value="1"/>
</dbReference>
<dbReference type="SUPFAM" id="SSF53098">
    <property type="entry name" value="Ribonuclease H-like"/>
    <property type="match status" value="1"/>
</dbReference>
<reference evidence="5" key="1">
    <citation type="submission" date="2021-02" db="EMBL/GenBank/DDBJ databases">
        <authorList>
            <person name="Dougan E. K."/>
            <person name="Rhodes N."/>
            <person name="Thang M."/>
            <person name="Chan C."/>
        </authorList>
    </citation>
    <scope>NUCLEOTIDE SEQUENCE</scope>
</reference>
<keyword evidence="6" id="KW-1185">Reference proteome</keyword>
<feature type="compositionally biased region" description="Basic and acidic residues" evidence="2">
    <location>
        <begin position="117"/>
        <end position="146"/>
    </location>
</feature>
<proteinExistence type="predicted"/>
<feature type="compositionally biased region" description="Basic and acidic residues" evidence="2">
    <location>
        <begin position="2362"/>
        <end position="2374"/>
    </location>
</feature>
<dbReference type="PROSITE" id="PS50994">
    <property type="entry name" value="INTEGRASE"/>
    <property type="match status" value="1"/>
</dbReference>
<feature type="compositionally biased region" description="Basic and acidic residues" evidence="2">
    <location>
        <begin position="88"/>
        <end position="98"/>
    </location>
</feature>
<feature type="compositionally biased region" description="Basic and acidic residues" evidence="2">
    <location>
        <begin position="167"/>
        <end position="176"/>
    </location>
</feature>
<feature type="region of interest" description="Disordered" evidence="2">
    <location>
        <begin position="2353"/>
        <end position="2382"/>
    </location>
</feature>
<dbReference type="InterPro" id="IPR001878">
    <property type="entry name" value="Znf_CCHC"/>
</dbReference>
<feature type="compositionally biased region" description="Low complexity" evidence="2">
    <location>
        <begin position="944"/>
        <end position="954"/>
    </location>
</feature>
<dbReference type="Gene3D" id="4.10.60.10">
    <property type="entry name" value="Zinc finger, CCHC-type"/>
    <property type="match status" value="1"/>
</dbReference>
<feature type="region of interest" description="Disordered" evidence="2">
    <location>
        <begin position="435"/>
        <end position="478"/>
    </location>
</feature>
<dbReference type="GO" id="GO:0015074">
    <property type="term" value="P:DNA integration"/>
    <property type="evidence" value="ECO:0007669"/>
    <property type="project" value="InterPro"/>
</dbReference>
<evidence type="ECO:0000259" key="3">
    <source>
        <dbReference type="PROSITE" id="PS50158"/>
    </source>
</evidence>
<accession>A0A812WJZ6</accession>
<feature type="region of interest" description="Disordered" evidence="2">
    <location>
        <begin position="390"/>
        <end position="412"/>
    </location>
</feature>
<feature type="compositionally biased region" description="Basic and acidic residues" evidence="2">
    <location>
        <begin position="786"/>
        <end position="816"/>
    </location>
</feature>
<protein>
    <submittedName>
        <fullName evidence="5">RE2 protein</fullName>
    </submittedName>
</protein>
<dbReference type="Proteomes" id="UP000601435">
    <property type="component" value="Unassembled WGS sequence"/>
</dbReference>
<feature type="compositionally biased region" description="Basic and acidic residues" evidence="2">
    <location>
        <begin position="392"/>
        <end position="401"/>
    </location>
</feature>
<dbReference type="Pfam" id="PF07727">
    <property type="entry name" value="RVT_2"/>
    <property type="match status" value="1"/>
</dbReference>
<organism evidence="5 6">
    <name type="scientific">Symbiodinium necroappetens</name>
    <dbReference type="NCBI Taxonomy" id="1628268"/>
    <lineage>
        <taxon>Eukaryota</taxon>
        <taxon>Sar</taxon>
        <taxon>Alveolata</taxon>
        <taxon>Dinophyceae</taxon>
        <taxon>Suessiales</taxon>
        <taxon>Symbiodiniaceae</taxon>
        <taxon>Symbiodinium</taxon>
    </lineage>
</organism>
<feature type="domain" description="Integrase catalytic" evidence="4">
    <location>
        <begin position="1387"/>
        <end position="1550"/>
    </location>
</feature>
<evidence type="ECO:0000256" key="1">
    <source>
        <dbReference type="PROSITE-ProRule" id="PRU00047"/>
    </source>
</evidence>
<dbReference type="GO" id="GO:0003676">
    <property type="term" value="F:nucleic acid binding"/>
    <property type="evidence" value="ECO:0007669"/>
    <property type="project" value="InterPro"/>
</dbReference>
<feature type="region of interest" description="Disordered" evidence="2">
    <location>
        <begin position="908"/>
        <end position="965"/>
    </location>
</feature>
<feature type="region of interest" description="Disordered" evidence="2">
    <location>
        <begin position="47"/>
        <end position="191"/>
    </location>
</feature>
<dbReference type="GO" id="GO:0008270">
    <property type="term" value="F:zinc ion binding"/>
    <property type="evidence" value="ECO:0007669"/>
    <property type="project" value="UniProtKB-KW"/>
</dbReference>
<dbReference type="Pfam" id="PF00098">
    <property type="entry name" value="zf-CCHC"/>
    <property type="match status" value="1"/>
</dbReference>
<keyword evidence="1" id="KW-0863">Zinc-finger</keyword>
<keyword evidence="1" id="KW-0479">Metal-binding</keyword>
<feature type="compositionally biased region" description="Basic residues" evidence="2">
    <location>
        <begin position="402"/>
        <end position="411"/>
    </location>
</feature>
<dbReference type="InterPro" id="IPR001584">
    <property type="entry name" value="Integrase_cat-core"/>
</dbReference>
<name>A0A812WJZ6_9DINO</name>
<dbReference type="InterPro" id="IPR036397">
    <property type="entry name" value="RNaseH_sf"/>
</dbReference>
<feature type="compositionally biased region" description="Basic residues" evidence="2">
    <location>
        <begin position="773"/>
        <end position="785"/>
    </location>
</feature>
<feature type="region of interest" description="Disordered" evidence="2">
    <location>
        <begin position="2392"/>
        <end position="2411"/>
    </location>
</feature>
<dbReference type="OrthoDB" id="443094at2759"/>
<feature type="region of interest" description="Disordered" evidence="2">
    <location>
        <begin position="1700"/>
        <end position="1746"/>
    </location>
</feature>
<feature type="compositionally biased region" description="Acidic residues" evidence="2">
    <location>
        <begin position="1708"/>
        <end position="1720"/>
    </location>
</feature>
<feature type="compositionally biased region" description="Acidic residues" evidence="2">
    <location>
        <begin position="1727"/>
        <end position="1739"/>
    </location>
</feature>
<evidence type="ECO:0000256" key="2">
    <source>
        <dbReference type="SAM" id="MobiDB-lite"/>
    </source>
</evidence>
<dbReference type="EMBL" id="CAJNJA010033697">
    <property type="protein sequence ID" value="CAE7682647.1"/>
    <property type="molecule type" value="Genomic_DNA"/>
</dbReference>
<feature type="compositionally biased region" description="Acidic residues" evidence="2">
    <location>
        <begin position="915"/>
        <end position="931"/>
    </location>
</feature>
<feature type="region of interest" description="Disordered" evidence="2">
    <location>
        <begin position="722"/>
        <end position="845"/>
    </location>
</feature>
<evidence type="ECO:0000259" key="4">
    <source>
        <dbReference type="PROSITE" id="PS50994"/>
    </source>
</evidence>
<keyword evidence="1" id="KW-0862">Zinc</keyword>
<comment type="caution">
    <text evidence="5">The sequence shown here is derived from an EMBL/GenBank/DDBJ whole genome shotgun (WGS) entry which is preliminary data.</text>
</comment>
<feature type="compositionally biased region" description="Polar residues" evidence="2">
    <location>
        <begin position="827"/>
        <end position="839"/>
    </location>
</feature>
<dbReference type="InterPro" id="IPR036875">
    <property type="entry name" value="Znf_CCHC_sf"/>
</dbReference>
<dbReference type="SUPFAM" id="SSF57756">
    <property type="entry name" value="Retrovirus zinc finger-like domains"/>
    <property type="match status" value="1"/>
</dbReference>
<dbReference type="InterPro" id="IPR013103">
    <property type="entry name" value="RVT_2"/>
</dbReference>
<evidence type="ECO:0000313" key="6">
    <source>
        <dbReference type="Proteomes" id="UP000601435"/>
    </source>
</evidence>
<dbReference type="InterPro" id="IPR012337">
    <property type="entry name" value="RNaseH-like_sf"/>
</dbReference>
<dbReference type="Gene3D" id="3.30.420.10">
    <property type="entry name" value="Ribonuclease H-like superfamily/Ribonuclease H"/>
    <property type="match status" value="1"/>
</dbReference>